<proteinExistence type="predicted"/>
<dbReference type="AlphaFoldDB" id="A0AAV7RIQ4"/>
<dbReference type="EMBL" id="JANPWB010000009">
    <property type="protein sequence ID" value="KAJ1150823.1"/>
    <property type="molecule type" value="Genomic_DNA"/>
</dbReference>
<protein>
    <submittedName>
        <fullName evidence="1">Uncharacterized protein</fullName>
    </submittedName>
</protein>
<comment type="caution">
    <text evidence="1">The sequence shown here is derived from an EMBL/GenBank/DDBJ whole genome shotgun (WGS) entry which is preliminary data.</text>
</comment>
<evidence type="ECO:0000313" key="2">
    <source>
        <dbReference type="Proteomes" id="UP001066276"/>
    </source>
</evidence>
<gene>
    <name evidence="1" type="ORF">NDU88_003612</name>
</gene>
<sequence length="129" mass="14027">MDCLDVTRGTMRPPELLLQPSSAALCSTHGQKVIGSEWDPAITTASTTLQVHSHPAPDWDGCLMNSKERGLDVQHGIPSSAVESHLLMADAGSAAVTPYMYFRCSEHRCCRRVICTSCDGRPSDSFCMK</sequence>
<evidence type="ECO:0000313" key="1">
    <source>
        <dbReference type="EMBL" id="KAJ1150823.1"/>
    </source>
</evidence>
<name>A0AAV7RIQ4_PLEWA</name>
<keyword evidence="2" id="KW-1185">Reference proteome</keyword>
<organism evidence="1 2">
    <name type="scientific">Pleurodeles waltl</name>
    <name type="common">Iberian ribbed newt</name>
    <dbReference type="NCBI Taxonomy" id="8319"/>
    <lineage>
        <taxon>Eukaryota</taxon>
        <taxon>Metazoa</taxon>
        <taxon>Chordata</taxon>
        <taxon>Craniata</taxon>
        <taxon>Vertebrata</taxon>
        <taxon>Euteleostomi</taxon>
        <taxon>Amphibia</taxon>
        <taxon>Batrachia</taxon>
        <taxon>Caudata</taxon>
        <taxon>Salamandroidea</taxon>
        <taxon>Salamandridae</taxon>
        <taxon>Pleurodelinae</taxon>
        <taxon>Pleurodeles</taxon>
    </lineage>
</organism>
<dbReference type="Proteomes" id="UP001066276">
    <property type="component" value="Chromosome 5"/>
</dbReference>
<reference evidence="1" key="1">
    <citation type="journal article" date="2022" name="bioRxiv">
        <title>Sequencing and chromosome-scale assembly of the giantPleurodeles waltlgenome.</title>
        <authorList>
            <person name="Brown T."/>
            <person name="Elewa A."/>
            <person name="Iarovenko S."/>
            <person name="Subramanian E."/>
            <person name="Araus A.J."/>
            <person name="Petzold A."/>
            <person name="Susuki M."/>
            <person name="Suzuki K.-i.T."/>
            <person name="Hayashi T."/>
            <person name="Toyoda A."/>
            <person name="Oliveira C."/>
            <person name="Osipova E."/>
            <person name="Leigh N.D."/>
            <person name="Simon A."/>
            <person name="Yun M.H."/>
        </authorList>
    </citation>
    <scope>NUCLEOTIDE SEQUENCE</scope>
    <source>
        <strain evidence="1">20211129_DDA</strain>
        <tissue evidence="1">Liver</tissue>
    </source>
</reference>
<accession>A0AAV7RIQ4</accession>